<feature type="domain" description="Thioredoxin" evidence="1">
    <location>
        <begin position="31"/>
        <end position="203"/>
    </location>
</feature>
<dbReference type="Gene3D" id="3.40.30.10">
    <property type="entry name" value="Glutaredoxin"/>
    <property type="match status" value="1"/>
</dbReference>
<dbReference type="PROSITE" id="PS51352">
    <property type="entry name" value="THIOREDOXIN_2"/>
    <property type="match status" value="1"/>
</dbReference>
<dbReference type="AlphaFoldDB" id="A0A4Q2UTL9"/>
<dbReference type="InterPro" id="IPR036249">
    <property type="entry name" value="Thioredoxin-like_sf"/>
</dbReference>
<sequence length="211" mass="23364">MTLEFVNEHGEIRPLTVKERFSPRISYVRPLQTGDTVPFFSVGGALQGWQAVTSNRSAAGQTTSVLELVEQRPLVISFYCPCWGAYARPYLDALVALAGELRAAGADLVVFSNESSPSLARQIGPIDFTVVYDADFSVARTFGVYSEENPIWDRVSGISEEVFTPALYVVGADRRVSYHFLDEDFNGPFNRKAVVDAVEALPYPRQQVQFA</sequence>
<evidence type="ECO:0000313" key="3">
    <source>
        <dbReference type="Proteomes" id="UP000290407"/>
    </source>
</evidence>
<name>A0A4Q2UTL9_9BACT</name>
<dbReference type="Pfam" id="PF00578">
    <property type="entry name" value="AhpC-TSA"/>
    <property type="match status" value="1"/>
</dbReference>
<dbReference type="GO" id="GO:0016491">
    <property type="term" value="F:oxidoreductase activity"/>
    <property type="evidence" value="ECO:0007669"/>
    <property type="project" value="InterPro"/>
</dbReference>
<dbReference type="EMBL" id="SBLB01000001">
    <property type="protein sequence ID" value="RYC71291.1"/>
    <property type="molecule type" value="Genomic_DNA"/>
</dbReference>
<dbReference type="InterPro" id="IPR000866">
    <property type="entry name" value="AhpC/TSA"/>
</dbReference>
<dbReference type="GO" id="GO:0016209">
    <property type="term" value="F:antioxidant activity"/>
    <property type="evidence" value="ECO:0007669"/>
    <property type="project" value="InterPro"/>
</dbReference>
<gene>
    <name evidence="2" type="ORF">EQG79_03870</name>
</gene>
<organism evidence="2 3">
    <name type="scientific">Spirosoma sordidisoli</name>
    <dbReference type="NCBI Taxonomy" id="2502893"/>
    <lineage>
        <taxon>Bacteria</taxon>
        <taxon>Pseudomonadati</taxon>
        <taxon>Bacteroidota</taxon>
        <taxon>Cytophagia</taxon>
        <taxon>Cytophagales</taxon>
        <taxon>Cytophagaceae</taxon>
        <taxon>Spirosoma</taxon>
    </lineage>
</organism>
<comment type="caution">
    <text evidence="2">The sequence shown here is derived from an EMBL/GenBank/DDBJ whole genome shotgun (WGS) entry which is preliminary data.</text>
</comment>
<evidence type="ECO:0000259" key="1">
    <source>
        <dbReference type="PROSITE" id="PS51352"/>
    </source>
</evidence>
<dbReference type="SUPFAM" id="SSF52833">
    <property type="entry name" value="Thioredoxin-like"/>
    <property type="match status" value="1"/>
</dbReference>
<dbReference type="InterPro" id="IPR013766">
    <property type="entry name" value="Thioredoxin_domain"/>
</dbReference>
<proteinExistence type="predicted"/>
<keyword evidence="3" id="KW-1185">Reference proteome</keyword>
<dbReference type="RefSeq" id="WP_129600039.1">
    <property type="nucleotide sequence ID" value="NZ_SBLB01000001.1"/>
</dbReference>
<accession>A0A4Q2UTL9</accession>
<dbReference type="Proteomes" id="UP000290407">
    <property type="component" value="Unassembled WGS sequence"/>
</dbReference>
<protein>
    <submittedName>
        <fullName evidence="2">Redoxin domain-containing protein</fullName>
    </submittedName>
</protein>
<evidence type="ECO:0000313" key="2">
    <source>
        <dbReference type="EMBL" id="RYC71291.1"/>
    </source>
</evidence>
<reference evidence="2 3" key="1">
    <citation type="submission" date="2019-01" db="EMBL/GenBank/DDBJ databases">
        <title>Spirosoma flava sp. nov., a propanil-degrading bacterium isolated from herbicide-contaminated soil.</title>
        <authorList>
            <person name="Zhang L."/>
            <person name="Jiang J.-D."/>
        </authorList>
    </citation>
    <scope>NUCLEOTIDE SEQUENCE [LARGE SCALE GENOMIC DNA]</scope>
    <source>
        <strain evidence="2 3">TY50</strain>
    </source>
</reference>